<comment type="caution">
    <text evidence="2">The sequence shown here is derived from an EMBL/GenBank/DDBJ whole genome shotgun (WGS) entry which is preliminary data.</text>
</comment>
<feature type="transmembrane region" description="Helical" evidence="1">
    <location>
        <begin position="12"/>
        <end position="33"/>
    </location>
</feature>
<keyword evidence="1" id="KW-1133">Transmembrane helix</keyword>
<gene>
    <name evidence="2" type="ORF">GCM10007968_18520</name>
</gene>
<evidence type="ECO:0000313" key="2">
    <source>
        <dbReference type="EMBL" id="GGL54759.1"/>
    </source>
</evidence>
<dbReference type="InterPro" id="IPR025699">
    <property type="entry name" value="ABC2_memb-like"/>
</dbReference>
<evidence type="ECO:0000256" key="1">
    <source>
        <dbReference type="SAM" id="Phobius"/>
    </source>
</evidence>
<keyword evidence="1" id="KW-0812">Transmembrane</keyword>
<reference evidence="2" key="2">
    <citation type="submission" date="2020-09" db="EMBL/GenBank/DDBJ databases">
        <authorList>
            <person name="Sun Q."/>
            <person name="Ohkuma M."/>
        </authorList>
    </citation>
    <scope>NUCLEOTIDE SEQUENCE</scope>
    <source>
        <strain evidence="2">JCM 15325</strain>
    </source>
</reference>
<feature type="transmembrane region" description="Helical" evidence="1">
    <location>
        <begin position="189"/>
        <end position="211"/>
    </location>
</feature>
<sequence>MLINLVKKDFLLIRKYLLLFILFVAVAPVYMSWQTQSSSFHSLIFFLMATVTELTIYLQIAKFEDQYKGSALLCATPYTRNTFIEAKYLFLFIVFIGMIVIQIIMSFIVPMVMDRLTVQTVGITFMMLSVLFGILIPVQIKIGYDKAKLIFIVITFFVPFVIPSLIRWFQSLNIHFTVTLPLPEIVQAWLLAFIGLAIAVVSMLISLRLYAKKDL</sequence>
<proteinExistence type="predicted"/>
<feature type="transmembrane region" description="Helical" evidence="1">
    <location>
        <begin position="88"/>
        <end position="110"/>
    </location>
</feature>
<organism evidence="2 3">
    <name type="scientific">Sporolactobacillus putidus</name>
    <dbReference type="NCBI Taxonomy" id="492735"/>
    <lineage>
        <taxon>Bacteria</taxon>
        <taxon>Bacillati</taxon>
        <taxon>Bacillota</taxon>
        <taxon>Bacilli</taxon>
        <taxon>Bacillales</taxon>
        <taxon>Sporolactobacillaceae</taxon>
        <taxon>Sporolactobacillus</taxon>
    </lineage>
</organism>
<keyword evidence="3" id="KW-1185">Reference proteome</keyword>
<name>A0A917S385_9BACL</name>
<accession>A0A917S385</accession>
<evidence type="ECO:0000313" key="3">
    <source>
        <dbReference type="Proteomes" id="UP000654670"/>
    </source>
</evidence>
<dbReference type="AlphaFoldDB" id="A0A917S385"/>
<dbReference type="Proteomes" id="UP000654670">
    <property type="component" value="Unassembled WGS sequence"/>
</dbReference>
<keyword evidence="1" id="KW-0472">Membrane</keyword>
<dbReference type="Pfam" id="PF13346">
    <property type="entry name" value="ABC2_membrane_5"/>
    <property type="match status" value="1"/>
</dbReference>
<feature type="transmembrane region" description="Helical" evidence="1">
    <location>
        <begin position="149"/>
        <end position="169"/>
    </location>
</feature>
<dbReference type="RefSeq" id="WP_188802829.1">
    <property type="nucleotide sequence ID" value="NZ_BMOK01000007.1"/>
</dbReference>
<protein>
    <submittedName>
        <fullName evidence="2">ABC transporter permease</fullName>
    </submittedName>
</protein>
<reference evidence="2" key="1">
    <citation type="journal article" date="2014" name="Int. J. Syst. Evol. Microbiol.">
        <title>Complete genome sequence of Corynebacterium casei LMG S-19264T (=DSM 44701T), isolated from a smear-ripened cheese.</title>
        <authorList>
            <consortium name="US DOE Joint Genome Institute (JGI-PGF)"/>
            <person name="Walter F."/>
            <person name="Albersmeier A."/>
            <person name="Kalinowski J."/>
            <person name="Ruckert C."/>
        </authorList>
    </citation>
    <scope>NUCLEOTIDE SEQUENCE</scope>
    <source>
        <strain evidence="2">JCM 15325</strain>
    </source>
</reference>
<dbReference type="EMBL" id="BMOK01000007">
    <property type="protein sequence ID" value="GGL54759.1"/>
    <property type="molecule type" value="Genomic_DNA"/>
</dbReference>
<feature type="transmembrane region" description="Helical" evidence="1">
    <location>
        <begin position="116"/>
        <end position="137"/>
    </location>
</feature>
<feature type="transmembrane region" description="Helical" evidence="1">
    <location>
        <begin position="39"/>
        <end position="58"/>
    </location>
</feature>